<dbReference type="AlphaFoldDB" id="A0AAV5FE39"/>
<proteinExistence type="predicted"/>
<dbReference type="EMBL" id="BQKI01000084">
    <property type="protein sequence ID" value="GJN32887.1"/>
    <property type="molecule type" value="Genomic_DNA"/>
</dbReference>
<accession>A0AAV5FE39</accession>
<dbReference type="Proteomes" id="UP001054889">
    <property type="component" value="Unassembled WGS sequence"/>
</dbReference>
<evidence type="ECO:0000313" key="1">
    <source>
        <dbReference type="EMBL" id="GJN32887.1"/>
    </source>
</evidence>
<reference evidence="1" key="2">
    <citation type="submission" date="2021-12" db="EMBL/GenBank/DDBJ databases">
        <title>Resequencing data analysis of finger millet.</title>
        <authorList>
            <person name="Hatakeyama M."/>
            <person name="Aluri S."/>
            <person name="Balachadran M.T."/>
            <person name="Sivarajan S.R."/>
            <person name="Poveda L."/>
            <person name="Shimizu-Inatsugi R."/>
            <person name="Schlapbach R."/>
            <person name="Sreeman S.M."/>
            <person name="Shimizu K.K."/>
        </authorList>
    </citation>
    <scope>NUCLEOTIDE SEQUENCE</scope>
</reference>
<organism evidence="1 2">
    <name type="scientific">Eleusine coracana subsp. coracana</name>
    <dbReference type="NCBI Taxonomy" id="191504"/>
    <lineage>
        <taxon>Eukaryota</taxon>
        <taxon>Viridiplantae</taxon>
        <taxon>Streptophyta</taxon>
        <taxon>Embryophyta</taxon>
        <taxon>Tracheophyta</taxon>
        <taxon>Spermatophyta</taxon>
        <taxon>Magnoliopsida</taxon>
        <taxon>Liliopsida</taxon>
        <taxon>Poales</taxon>
        <taxon>Poaceae</taxon>
        <taxon>PACMAD clade</taxon>
        <taxon>Chloridoideae</taxon>
        <taxon>Cynodonteae</taxon>
        <taxon>Eleusininae</taxon>
        <taxon>Eleusine</taxon>
    </lineage>
</organism>
<gene>
    <name evidence="1" type="primary">gb21427</name>
    <name evidence="1" type="ORF">PR202_gb21427</name>
</gene>
<name>A0AAV5FE39_ELECO</name>
<protein>
    <submittedName>
        <fullName evidence="1">Uncharacterized protein</fullName>
    </submittedName>
</protein>
<reference evidence="1" key="1">
    <citation type="journal article" date="2018" name="DNA Res.">
        <title>Multiple hybrid de novo genome assembly of finger millet, an orphan allotetraploid crop.</title>
        <authorList>
            <person name="Hatakeyama M."/>
            <person name="Aluri S."/>
            <person name="Balachadran M.T."/>
            <person name="Sivarajan S.R."/>
            <person name="Patrignani A."/>
            <person name="Gruter S."/>
            <person name="Poveda L."/>
            <person name="Shimizu-Inatsugi R."/>
            <person name="Baeten J."/>
            <person name="Francoijs K.J."/>
            <person name="Nataraja K.N."/>
            <person name="Reddy Y.A.N."/>
            <person name="Phadnis S."/>
            <person name="Ravikumar R.L."/>
            <person name="Schlapbach R."/>
            <person name="Sreeman S.M."/>
            <person name="Shimizu K.K."/>
        </authorList>
    </citation>
    <scope>NUCLEOTIDE SEQUENCE</scope>
</reference>
<keyword evidence="2" id="KW-1185">Reference proteome</keyword>
<sequence length="124" mass="13581">MERVGRTDMPGGVPRHGQQVVPLPSVPSHAQVVLLIFVASAAARRIPGAGVLDSRHHQRGWVVGVSFPDHHLGTRKPSDSYPAVGIKQRRPPIQRTNRAASITCRRCPAALLHRYYKLSPSSRA</sequence>
<comment type="caution">
    <text evidence="1">The sequence shown here is derived from an EMBL/GenBank/DDBJ whole genome shotgun (WGS) entry which is preliminary data.</text>
</comment>
<evidence type="ECO:0000313" key="2">
    <source>
        <dbReference type="Proteomes" id="UP001054889"/>
    </source>
</evidence>